<dbReference type="KEGG" id="aalt:CC77DRAFT_1067230"/>
<protein>
    <recommendedName>
        <fullName evidence="3">F-box domain-containing protein</fullName>
    </recommendedName>
</protein>
<gene>
    <name evidence="1" type="ORF">CC77DRAFT_1067230</name>
</gene>
<dbReference type="Proteomes" id="UP000077248">
    <property type="component" value="Unassembled WGS sequence"/>
</dbReference>
<dbReference type="EMBL" id="KV441502">
    <property type="protein sequence ID" value="OAG14190.1"/>
    <property type="molecule type" value="Genomic_DNA"/>
</dbReference>
<evidence type="ECO:0000313" key="2">
    <source>
        <dbReference type="Proteomes" id="UP000077248"/>
    </source>
</evidence>
<evidence type="ECO:0008006" key="3">
    <source>
        <dbReference type="Google" id="ProtNLM"/>
    </source>
</evidence>
<accession>A0A177D4X0</accession>
<evidence type="ECO:0000313" key="1">
    <source>
        <dbReference type="EMBL" id="OAG14190.1"/>
    </source>
</evidence>
<reference evidence="1 2" key="1">
    <citation type="submission" date="2016-05" db="EMBL/GenBank/DDBJ databases">
        <title>Comparative analysis of secretome profiles of manganese(II)-oxidizing ascomycete fungi.</title>
        <authorList>
            <consortium name="DOE Joint Genome Institute"/>
            <person name="Zeiner C.A."/>
            <person name="Purvine S.O."/>
            <person name="Zink E.M."/>
            <person name="Wu S."/>
            <person name="Pasa-Tolic L."/>
            <person name="Chaput D.L."/>
            <person name="Haridas S."/>
            <person name="Grigoriev I.V."/>
            <person name="Santelli C.M."/>
            <person name="Hansel C.M."/>
        </authorList>
    </citation>
    <scope>NUCLEOTIDE SEQUENCE [LARGE SCALE GENOMIC DNA]</scope>
    <source>
        <strain evidence="1 2">SRC1lrK2f</strain>
    </source>
</reference>
<dbReference type="VEuPathDB" id="FungiDB:CC77DRAFT_1067230"/>
<keyword evidence="2" id="KW-1185">Reference proteome</keyword>
<dbReference type="RefSeq" id="XP_018379611.1">
    <property type="nucleotide sequence ID" value="XM_018528973.1"/>
</dbReference>
<dbReference type="GeneID" id="29114567"/>
<name>A0A177D4X0_ALTAL</name>
<dbReference type="AlphaFoldDB" id="A0A177D4X0"/>
<organism evidence="1 2">
    <name type="scientific">Alternaria alternata</name>
    <name type="common">Alternaria rot fungus</name>
    <name type="synonym">Torula alternata</name>
    <dbReference type="NCBI Taxonomy" id="5599"/>
    <lineage>
        <taxon>Eukaryota</taxon>
        <taxon>Fungi</taxon>
        <taxon>Dikarya</taxon>
        <taxon>Ascomycota</taxon>
        <taxon>Pezizomycotina</taxon>
        <taxon>Dothideomycetes</taxon>
        <taxon>Pleosporomycetidae</taxon>
        <taxon>Pleosporales</taxon>
        <taxon>Pleosporineae</taxon>
        <taxon>Pleosporaceae</taxon>
        <taxon>Alternaria</taxon>
        <taxon>Alternaria sect. Alternaria</taxon>
        <taxon>Alternaria alternata complex</taxon>
    </lineage>
</organism>
<sequence length="99" mass="11128">MTSRFRLMDLPGELFDNVIAHYVHSVPVHDASATRAVSRAFDQAISYQMIANLSQDGMKVSPLRACPASRTTKPSTHDKRSLRIIARIHYDLHTIIGRP</sequence>
<proteinExistence type="predicted"/>